<keyword evidence="4 6" id="KW-0808">Transferase</keyword>
<feature type="binding site" evidence="6">
    <location>
        <position position="179"/>
    </location>
    <ligand>
        <name>S-adenosyl-L-methionine</name>
        <dbReference type="ChEBI" id="CHEBI:59789"/>
    </ligand>
</feature>
<keyword evidence="3 6" id="KW-0489">Methyltransferase</keyword>
<dbReference type="PANTHER" id="PTHR43648">
    <property type="entry name" value="ELECTRON TRANSFER FLAVOPROTEIN BETA SUBUNIT LYSINE METHYLTRANSFERASE"/>
    <property type="match status" value="1"/>
</dbReference>
<keyword evidence="7" id="KW-0687">Ribonucleoprotein</keyword>
<dbReference type="GO" id="GO:0005840">
    <property type="term" value="C:ribosome"/>
    <property type="evidence" value="ECO:0007669"/>
    <property type="project" value="UniProtKB-KW"/>
</dbReference>
<dbReference type="Proteomes" id="UP000515472">
    <property type="component" value="Chromosome"/>
</dbReference>
<dbReference type="InterPro" id="IPR050078">
    <property type="entry name" value="Ribosomal_L11_MeTrfase_PrmA"/>
</dbReference>
<dbReference type="KEGG" id="gbn:GEOBRER4_02360"/>
<dbReference type="NCBIfam" id="TIGR00406">
    <property type="entry name" value="prmA"/>
    <property type="match status" value="1"/>
</dbReference>
<comment type="catalytic activity">
    <reaction evidence="6">
        <text>L-lysyl-[protein] + 3 S-adenosyl-L-methionine = N(6),N(6),N(6)-trimethyl-L-lysyl-[protein] + 3 S-adenosyl-L-homocysteine + 3 H(+)</text>
        <dbReference type="Rhea" id="RHEA:54192"/>
        <dbReference type="Rhea" id="RHEA-COMP:9752"/>
        <dbReference type="Rhea" id="RHEA-COMP:13826"/>
        <dbReference type="ChEBI" id="CHEBI:15378"/>
        <dbReference type="ChEBI" id="CHEBI:29969"/>
        <dbReference type="ChEBI" id="CHEBI:57856"/>
        <dbReference type="ChEBI" id="CHEBI:59789"/>
        <dbReference type="ChEBI" id="CHEBI:61961"/>
    </reaction>
</comment>
<keyword evidence="2 6" id="KW-0963">Cytoplasm</keyword>
<dbReference type="AlphaFoldDB" id="A0A6S6LZW0"/>
<evidence type="ECO:0000256" key="4">
    <source>
        <dbReference type="ARBA" id="ARBA00022679"/>
    </source>
</evidence>
<dbReference type="GO" id="GO:0005737">
    <property type="term" value="C:cytoplasm"/>
    <property type="evidence" value="ECO:0007669"/>
    <property type="project" value="UniProtKB-SubCell"/>
</dbReference>
<comment type="similarity">
    <text evidence="1 6">Belongs to the methyltransferase superfamily. PrmA family.</text>
</comment>
<gene>
    <name evidence="6" type="primary">prmA</name>
    <name evidence="7" type="ORF">GEOBRER4_n0241</name>
</gene>
<dbReference type="HAMAP" id="MF_00735">
    <property type="entry name" value="Methyltr_PrmA"/>
    <property type="match status" value="1"/>
</dbReference>
<evidence type="ECO:0000256" key="6">
    <source>
        <dbReference type="HAMAP-Rule" id="MF_00735"/>
    </source>
</evidence>
<comment type="subcellular location">
    <subcellularLocation>
        <location evidence="6">Cytoplasm</location>
    </subcellularLocation>
</comment>
<evidence type="ECO:0000256" key="5">
    <source>
        <dbReference type="ARBA" id="ARBA00022691"/>
    </source>
</evidence>
<accession>A0A6S6LZW0</accession>
<sequence length="306" mass="33259">MTTDWAEIACEVPSEMVDTLADFLVELTGNGVGIDNLHLDTFSLDTLEDTPLKSVKGYLPLDDSLEEMRIRVEQFLAQTGPSFPSYVYAPPVVTVIRNEDWANNWKVHFKPVRIGQRLVIKPTWEEYRKQEGDLVIQIDPGMAFGTGAHPTTKMCLEALERISFGAIGGKLPGPVLDVGTGSGVLSIAAALLGAEEIVAVDIDPEAVRVTIENLELNGVADRVAASTTSLEQLPGGFQVVVANILAEELVRLAAELTARVAPGGWLILSGILTEKEEFVCAAFTSLELVENPKELEWSCLSFRKPL</sequence>
<dbReference type="GO" id="GO:0032259">
    <property type="term" value="P:methylation"/>
    <property type="evidence" value="ECO:0007669"/>
    <property type="project" value="UniProtKB-KW"/>
</dbReference>
<keyword evidence="8" id="KW-1185">Reference proteome</keyword>
<dbReference type="EC" id="2.1.1.-" evidence="6"/>
<evidence type="ECO:0000256" key="1">
    <source>
        <dbReference type="ARBA" id="ARBA00009741"/>
    </source>
</evidence>
<dbReference type="RefSeq" id="WP_185243889.1">
    <property type="nucleotide sequence ID" value="NZ_AP023213.1"/>
</dbReference>
<evidence type="ECO:0000313" key="7">
    <source>
        <dbReference type="EMBL" id="BCG45486.1"/>
    </source>
</evidence>
<reference evidence="7 8" key="1">
    <citation type="submission" date="2020-06" db="EMBL/GenBank/DDBJ databases">
        <title>Interaction of electrochemicaly active bacteria, Geobacter bremensis R4 on different carbon anode.</title>
        <authorList>
            <person name="Meng L."/>
            <person name="Yoshida N."/>
        </authorList>
    </citation>
    <scope>NUCLEOTIDE SEQUENCE [LARGE SCALE GENOMIC DNA]</scope>
    <source>
        <strain evidence="7 8">R4</strain>
    </source>
</reference>
<dbReference type="Pfam" id="PF06325">
    <property type="entry name" value="PrmA"/>
    <property type="match status" value="1"/>
</dbReference>
<evidence type="ECO:0000256" key="2">
    <source>
        <dbReference type="ARBA" id="ARBA00022490"/>
    </source>
</evidence>
<comment type="function">
    <text evidence="6">Methylates ribosomal protein L11.</text>
</comment>
<proteinExistence type="inferred from homology"/>
<protein>
    <recommendedName>
        <fullName evidence="6">Ribosomal protein L11 methyltransferase</fullName>
        <shortName evidence="6">L11 Mtase</shortName>
        <ecNumber evidence="6">2.1.1.-</ecNumber>
    </recommendedName>
</protein>
<dbReference type="PANTHER" id="PTHR43648:SF1">
    <property type="entry name" value="ELECTRON TRANSFER FLAVOPROTEIN BETA SUBUNIT LYSINE METHYLTRANSFERASE"/>
    <property type="match status" value="1"/>
</dbReference>
<keyword evidence="7" id="KW-0689">Ribosomal protein</keyword>
<dbReference type="SUPFAM" id="SSF53335">
    <property type="entry name" value="S-adenosyl-L-methionine-dependent methyltransferases"/>
    <property type="match status" value="1"/>
</dbReference>
<dbReference type="GO" id="GO:0008276">
    <property type="term" value="F:protein methyltransferase activity"/>
    <property type="evidence" value="ECO:0007669"/>
    <property type="project" value="UniProtKB-UniRule"/>
</dbReference>
<dbReference type="EMBL" id="AP023213">
    <property type="protein sequence ID" value="BCG45486.1"/>
    <property type="molecule type" value="Genomic_DNA"/>
</dbReference>
<keyword evidence="5 6" id="KW-0949">S-adenosyl-L-methionine</keyword>
<dbReference type="CDD" id="cd02440">
    <property type="entry name" value="AdoMet_MTases"/>
    <property type="match status" value="1"/>
</dbReference>
<dbReference type="InterPro" id="IPR004498">
    <property type="entry name" value="Ribosomal_PrmA_MeTrfase"/>
</dbReference>
<dbReference type="PIRSF" id="PIRSF000401">
    <property type="entry name" value="RPL11_MTase"/>
    <property type="match status" value="1"/>
</dbReference>
<feature type="binding site" evidence="6">
    <location>
        <position position="243"/>
    </location>
    <ligand>
        <name>S-adenosyl-L-methionine</name>
        <dbReference type="ChEBI" id="CHEBI:59789"/>
    </ligand>
</feature>
<evidence type="ECO:0000256" key="3">
    <source>
        <dbReference type="ARBA" id="ARBA00022603"/>
    </source>
</evidence>
<feature type="binding site" evidence="6">
    <location>
        <position position="152"/>
    </location>
    <ligand>
        <name>S-adenosyl-L-methionine</name>
        <dbReference type="ChEBI" id="CHEBI:59789"/>
    </ligand>
</feature>
<dbReference type="Gene3D" id="3.40.50.150">
    <property type="entry name" value="Vaccinia Virus protein VP39"/>
    <property type="match status" value="1"/>
</dbReference>
<feature type="binding site" evidence="6">
    <location>
        <position position="201"/>
    </location>
    <ligand>
        <name>S-adenosyl-L-methionine</name>
        <dbReference type="ChEBI" id="CHEBI:59789"/>
    </ligand>
</feature>
<name>A0A6S6LZW0_9BACT</name>
<dbReference type="InterPro" id="IPR029063">
    <property type="entry name" value="SAM-dependent_MTases_sf"/>
</dbReference>
<evidence type="ECO:0000313" key="8">
    <source>
        <dbReference type="Proteomes" id="UP000515472"/>
    </source>
</evidence>
<organism evidence="7 8">
    <name type="scientific">Citrifermentans bremense</name>
    <dbReference type="NCBI Taxonomy" id="60035"/>
    <lineage>
        <taxon>Bacteria</taxon>
        <taxon>Pseudomonadati</taxon>
        <taxon>Thermodesulfobacteriota</taxon>
        <taxon>Desulfuromonadia</taxon>
        <taxon>Geobacterales</taxon>
        <taxon>Geobacteraceae</taxon>
        <taxon>Citrifermentans</taxon>
    </lineage>
</organism>